<keyword evidence="5 6" id="KW-0684">Rhamnose metabolism</keyword>
<dbReference type="GO" id="GO:0008740">
    <property type="term" value="F:L-rhamnose isomerase activity"/>
    <property type="evidence" value="ECO:0007669"/>
    <property type="project" value="UniProtKB-UniRule"/>
</dbReference>
<evidence type="ECO:0000256" key="6">
    <source>
        <dbReference type="HAMAP-Rule" id="MF_00541"/>
    </source>
</evidence>
<accession>A0A7X8C573</accession>
<feature type="binding site" evidence="6">
    <location>
        <position position="263"/>
    </location>
    <ligand>
        <name>Mn(2+)</name>
        <dbReference type="ChEBI" id="CHEBI:29035"/>
    </ligand>
</feature>
<comment type="pathway">
    <text evidence="6">Carbohydrate degradation; L-rhamnose degradation; glycerone phosphate from L-rhamnose: step 1/3.</text>
</comment>
<dbReference type="AlphaFoldDB" id="A0A7X8C573"/>
<comment type="subcellular location">
    <subcellularLocation>
        <location evidence="6">Cytoplasm</location>
    </subcellularLocation>
</comment>
<dbReference type="Pfam" id="PF06134">
    <property type="entry name" value="RhaA"/>
    <property type="match status" value="1"/>
</dbReference>
<evidence type="ECO:0000256" key="5">
    <source>
        <dbReference type="ARBA" id="ARBA00023308"/>
    </source>
</evidence>
<evidence type="ECO:0000256" key="3">
    <source>
        <dbReference type="ARBA" id="ARBA00023211"/>
    </source>
</evidence>
<gene>
    <name evidence="6" type="primary">rhaA</name>
    <name evidence="8" type="ORF">GX355_09895</name>
</gene>
<organism evidence="8 9">
    <name type="scientific">Globicatella sulfidifaciens</name>
    <dbReference type="NCBI Taxonomy" id="136093"/>
    <lineage>
        <taxon>Bacteria</taxon>
        <taxon>Bacillati</taxon>
        <taxon>Bacillota</taxon>
        <taxon>Bacilli</taxon>
        <taxon>Lactobacillales</taxon>
        <taxon>Aerococcaceae</taxon>
        <taxon>Globicatella</taxon>
    </lineage>
</organism>
<proteinExistence type="inferred from homology"/>
<comment type="caution">
    <text evidence="8">The sequence shown here is derived from an EMBL/GenBank/DDBJ whole genome shotgun (WGS) entry which is preliminary data.</text>
</comment>
<reference evidence="8 9" key="1">
    <citation type="journal article" date="2020" name="Biotechnol. Biofuels">
        <title>New insights from the biogas microbiome by comprehensive genome-resolved metagenomics of nearly 1600 species originating from multiple anaerobic digesters.</title>
        <authorList>
            <person name="Campanaro S."/>
            <person name="Treu L."/>
            <person name="Rodriguez-R L.M."/>
            <person name="Kovalovszki A."/>
            <person name="Ziels R.M."/>
            <person name="Maus I."/>
            <person name="Zhu X."/>
            <person name="Kougias P.G."/>
            <person name="Basile A."/>
            <person name="Luo G."/>
            <person name="Schluter A."/>
            <person name="Konstantinidis K.T."/>
            <person name="Angelidaki I."/>
        </authorList>
    </citation>
    <scope>NUCLEOTIDE SEQUENCE [LARGE SCALE GENOMIC DNA]</scope>
    <source>
        <strain evidence="8">AS23ysBPME_34</strain>
    </source>
</reference>
<keyword evidence="1 6" id="KW-0963">Cytoplasm</keyword>
<dbReference type="GO" id="GO:0019301">
    <property type="term" value="P:rhamnose catabolic process"/>
    <property type="evidence" value="ECO:0007669"/>
    <property type="project" value="UniProtKB-UniRule"/>
</dbReference>
<evidence type="ECO:0000256" key="1">
    <source>
        <dbReference type="ARBA" id="ARBA00022490"/>
    </source>
</evidence>
<dbReference type="EC" id="5.3.1.14" evidence="6 7"/>
<dbReference type="GO" id="GO:0019324">
    <property type="term" value="P:L-lyxose metabolic process"/>
    <property type="evidence" value="ECO:0007669"/>
    <property type="project" value="TreeGrafter"/>
</dbReference>
<comment type="catalytic activity">
    <reaction evidence="6">
        <text>L-rhamnopyranose = L-rhamnulose</text>
        <dbReference type="Rhea" id="RHEA:23160"/>
        <dbReference type="ChEBI" id="CHEBI:17897"/>
        <dbReference type="ChEBI" id="CHEBI:62346"/>
        <dbReference type="EC" id="5.3.1.14"/>
    </reaction>
</comment>
<protein>
    <recommendedName>
        <fullName evidence="6 7">L-rhamnose isomerase</fullName>
        <ecNumber evidence="6 7">5.3.1.14</ecNumber>
    </recommendedName>
</protein>
<dbReference type="SUPFAM" id="SSF51658">
    <property type="entry name" value="Xylose isomerase-like"/>
    <property type="match status" value="1"/>
</dbReference>
<comment type="function">
    <text evidence="6">Catalyzes the interconversion of L-rhamnose and L-rhamnulose.</text>
</comment>
<comment type="cofactor">
    <cofactor evidence="6">
        <name>Mn(2+)</name>
        <dbReference type="ChEBI" id="CHEBI:29035"/>
    </cofactor>
    <text evidence="6">Binds 1 Mn(2+) ion per subunit.</text>
</comment>
<keyword evidence="3 6" id="KW-0464">Manganese</keyword>
<evidence type="ECO:0000313" key="9">
    <source>
        <dbReference type="Proteomes" id="UP000541058"/>
    </source>
</evidence>
<name>A0A7X8C573_9LACT</name>
<dbReference type="PANTHER" id="PTHR30268:SF0">
    <property type="entry name" value="L-RHAMNOSE ISOMERASE"/>
    <property type="match status" value="1"/>
</dbReference>
<dbReference type="GO" id="GO:0030145">
    <property type="term" value="F:manganese ion binding"/>
    <property type="evidence" value="ECO:0007669"/>
    <property type="project" value="UniProtKB-UniRule"/>
</dbReference>
<dbReference type="Proteomes" id="UP000541058">
    <property type="component" value="Unassembled WGS sequence"/>
</dbReference>
<dbReference type="InterPro" id="IPR050337">
    <property type="entry name" value="L-rhamnose_isomerase"/>
</dbReference>
<evidence type="ECO:0000256" key="2">
    <source>
        <dbReference type="ARBA" id="ARBA00022723"/>
    </source>
</evidence>
<dbReference type="InterPro" id="IPR036237">
    <property type="entry name" value="Xyl_isomerase-like_sf"/>
</dbReference>
<dbReference type="HAMAP" id="MF_00541">
    <property type="entry name" value="RhaA"/>
    <property type="match status" value="1"/>
</dbReference>
<feature type="binding site" evidence="6">
    <location>
        <position position="295"/>
    </location>
    <ligand>
        <name>Mn(2+)</name>
        <dbReference type="ChEBI" id="CHEBI:29035"/>
    </ligand>
</feature>
<evidence type="ECO:0000256" key="7">
    <source>
        <dbReference type="NCBIfam" id="TIGR01748"/>
    </source>
</evidence>
<sequence length="420" mass="47719">MVEVKQIEQAYELAKQRYAELGVDTEKVMEQLKKVKVSMHCWQGDDVKGFQFPDQELSGGIAVSGNYPGAARTPEELRQDLDKAFSLIPGKHKLNLHAIYTDTDEIVEADEIEPRHYQKWVDWAKQNGLGLDFNPTLFSHPKAAKGTLSALDDETREFWIEHTRRSRKISEYFGKETGIVSVNNIWLPDGSKDNPIDRLSPRKRLMESLDKAREEAIDPQYSIDAVEGKVFGMGLEAYTVGTHEFYLSYALTRNILWTIDSGHFHPTEDPADKFAAVAPFGQGLYLHVTRPVRWDSDHVVIMDDTLQRIAETIVNNELLDTTHIGLDFFDASINRVAAWVIGTRNTLKAVLHALLAPVAELKNIEKEGNFTKRLALTEELKSLPFAAVWDYYCLQNNVPVGTEWIKEIEAYEADVLSQRQ</sequence>
<dbReference type="EMBL" id="JAAYSM010000355">
    <property type="protein sequence ID" value="NLJ19161.1"/>
    <property type="molecule type" value="Genomic_DNA"/>
</dbReference>
<dbReference type="InterPro" id="IPR009308">
    <property type="entry name" value="Rhamnose_isomerase"/>
</dbReference>
<comment type="similarity">
    <text evidence="6">Belongs to the rhamnose isomerase family.</text>
</comment>
<evidence type="ECO:0000256" key="4">
    <source>
        <dbReference type="ARBA" id="ARBA00023235"/>
    </source>
</evidence>
<evidence type="ECO:0000313" key="8">
    <source>
        <dbReference type="EMBL" id="NLJ19161.1"/>
    </source>
</evidence>
<keyword evidence="4 6" id="KW-0413">Isomerase</keyword>
<dbReference type="NCBIfam" id="NF002203">
    <property type="entry name" value="PRK01076.1"/>
    <property type="match status" value="1"/>
</dbReference>
<dbReference type="Gene3D" id="3.20.20.150">
    <property type="entry name" value="Divalent-metal-dependent TIM barrel enzymes"/>
    <property type="match status" value="1"/>
</dbReference>
<dbReference type="GO" id="GO:0005737">
    <property type="term" value="C:cytoplasm"/>
    <property type="evidence" value="ECO:0007669"/>
    <property type="project" value="UniProtKB-SubCell"/>
</dbReference>
<feature type="binding site" evidence="6">
    <location>
        <position position="297"/>
    </location>
    <ligand>
        <name>Mn(2+)</name>
        <dbReference type="ChEBI" id="CHEBI:29035"/>
    </ligand>
</feature>
<dbReference type="PANTHER" id="PTHR30268">
    <property type="entry name" value="L-RHAMNOSE ISOMERASE"/>
    <property type="match status" value="1"/>
</dbReference>
<dbReference type="UniPathway" id="UPA00541">
    <property type="reaction ID" value="UER00601"/>
</dbReference>
<dbReference type="RefSeq" id="WP_276649504.1">
    <property type="nucleotide sequence ID" value="NZ_JAAYSM010000355.1"/>
</dbReference>
<dbReference type="NCBIfam" id="TIGR01748">
    <property type="entry name" value="rhaA"/>
    <property type="match status" value="1"/>
</dbReference>
<keyword evidence="2 6" id="KW-0479">Metal-binding</keyword>